<protein>
    <submittedName>
        <fullName evidence="1">Tail tubular protein A</fullName>
    </submittedName>
</protein>
<organism evidence="1 2">
    <name type="scientific">Aeromonas phage Atoyac15</name>
    <dbReference type="NCBI Taxonomy" id="2767551"/>
    <lineage>
        <taxon>Viruses</taxon>
        <taxon>Duplodnaviria</taxon>
        <taxon>Heunggongvirae</taxon>
        <taxon>Uroviricota</taxon>
        <taxon>Caudoviricetes</taxon>
        <taxon>Autographivirales</taxon>
        <taxon>Autonotataviridae</taxon>
        <taxon>Melnykvirinae</taxon>
        <taxon>Atoyacvirus</taxon>
        <taxon>Atoyacvirus atoyac15</taxon>
    </lineage>
</organism>
<proteinExistence type="predicted"/>
<name>A0A866D1P9_9CAUD</name>
<reference evidence="1 2" key="1">
    <citation type="journal article" date="2020" name="bioRxiv">
        <title>Dynamics of infection in a novel group of promiscuous phages and hosts of multiple bacterial genera retrieved from river communities.</title>
        <authorList>
            <person name="Cazares D."/>
            <person name="Cazares A."/>
            <person name="Figueroa W."/>
            <person name="Guarneros G."/>
            <person name="Edwards R.A."/>
            <person name="Vinuesa P."/>
        </authorList>
    </citation>
    <scope>NUCLEOTIDE SEQUENCE [LARGE SCALE GENOMIC DNA]</scope>
</reference>
<gene>
    <name evidence="1" type="ORF">Atoyac15_04</name>
</gene>
<sequence length="195" mass="22014">MRTILEVVNACLSSIGEAPLLELTDDHPLAETAQATLKRVMVQEMSRQWWFNTDYLTLALASDKFVYVPGDAVGVVPVGRADLTLRGRRMYNRLKGTYEMDGPLQAWVIRLLPFEDLPPPAQSFVEHSTVLLFQLEYDADPVKTNQLNMHVQRAEMVLNAEHIRQVKANPLLSPEIAQKRLAMGGGRRSNHIPVR</sequence>
<keyword evidence="2" id="KW-1185">Reference proteome</keyword>
<evidence type="ECO:0000313" key="1">
    <source>
        <dbReference type="EMBL" id="QOC54368.1"/>
    </source>
</evidence>
<dbReference type="EMBL" id="MT682390">
    <property type="protein sequence ID" value="QOC54368.1"/>
    <property type="molecule type" value="Genomic_DNA"/>
</dbReference>
<dbReference type="Proteomes" id="UP000663020">
    <property type="component" value="Segment"/>
</dbReference>
<accession>A0A866D1P9</accession>
<dbReference type="InterPro" id="IPR033767">
    <property type="entry name" value="Tail_Gp11"/>
</dbReference>
<evidence type="ECO:0000313" key="2">
    <source>
        <dbReference type="Proteomes" id="UP000663020"/>
    </source>
</evidence>
<dbReference type="Pfam" id="PF17212">
    <property type="entry name" value="Tube"/>
    <property type="match status" value="1"/>
</dbReference>